<reference evidence="2 3" key="1">
    <citation type="submission" date="2017-11" db="EMBL/GenBank/DDBJ databases">
        <authorList>
            <person name="Seth-Smith MB H."/>
        </authorList>
    </citation>
    <scope>NUCLEOTIDE SEQUENCE [LARGE SCALE GENOMIC DNA]</scope>
    <source>
        <strain evidence="2">E</strain>
    </source>
</reference>
<proteinExistence type="predicted"/>
<protein>
    <submittedName>
        <fullName evidence="2">Uncharacterized protein</fullName>
    </submittedName>
</protein>
<sequence>MATVRSTPRVAAPDARTSARRRPAAAADRPRMPKANPWPGRPGEWPTHCPLCFGALEPLPGAGGYARHRSMRCSAQCVLTTRQYQPEELTIRGSRDVQVAVHHRERFIAHWPRHYALMRRAWPALTIGRFIAVIACVDVADLWSYRMLRDDDLAAVLLVLAGFLRVPEAPGTDAPGTDPRAPTVRWVRFWFDASVRDVGDLWTAGSDAPALFRVDYREPLVTPYPTGAQVHAWQPVEGMRDAWARQADASEPAVDAADRAAFARFLARAPLSAARATEP</sequence>
<evidence type="ECO:0000313" key="2">
    <source>
        <dbReference type="EMBL" id="VBB14348.1"/>
    </source>
</evidence>
<dbReference type="RefSeq" id="WP_122169898.1">
    <property type="nucleotide sequence ID" value="NZ_LR025743.1"/>
</dbReference>
<dbReference type="AlphaFoldDB" id="A0AAJ5NES8"/>
<feature type="region of interest" description="Disordered" evidence="1">
    <location>
        <begin position="1"/>
        <end position="41"/>
    </location>
</feature>
<accession>A0AAJ5NES8</accession>
<dbReference type="GeneID" id="71056969"/>
<dbReference type="Proteomes" id="UP000268684">
    <property type="component" value="Chromosome II"/>
</dbReference>
<organism evidence="2 3">
    <name type="scientific">Burkholderia stabilis</name>
    <dbReference type="NCBI Taxonomy" id="95485"/>
    <lineage>
        <taxon>Bacteria</taxon>
        <taxon>Pseudomonadati</taxon>
        <taxon>Pseudomonadota</taxon>
        <taxon>Betaproteobacteria</taxon>
        <taxon>Burkholderiales</taxon>
        <taxon>Burkholderiaceae</taxon>
        <taxon>Burkholderia</taxon>
        <taxon>Burkholderia cepacia complex</taxon>
    </lineage>
</organism>
<name>A0AAJ5NES8_9BURK</name>
<dbReference type="EMBL" id="LR025743">
    <property type="protein sequence ID" value="VBB14348.1"/>
    <property type="molecule type" value="Genomic_DNA"/>
</dbReference>
<keyword evidence="3" id="KW-1185">Reference proteome</keyword>
<gene>
    <name evidence="2" type="ORF">BSTAB16_4537</name>
</gene>
<evidence type="ECO:0000256" key="1">
    <source>
        <dbReference type="SAM" id="MobiDB-lite"/>
    </source>
</evidence>
<evidence type="ECO:0000313" key="3">
    <source>
        <dbReference type="Proteomes" id="UP000268684"/>
    </source>
</evidence>